<reference evidence="1" key="1">
    <citation type="submission" date="2020-11" db="EMBL/GenBank/DDBJ databases">
        <authorList>
            <person name="Konstantinou D."/>
            <person name="Gkelis S."/>
            <person name="Popin R."/>
            <person name="Fewer D."/>
            <person name="Sivonen K."/>
        </authorList>
    </citation>
    <scope>NUCLEOTIDE SEQUENCE</scope>
    <source>
        <strain evidence="1">TAU-MAC 1115</strain>
    </source>
</reference>
<dbReference type="RefSeq" id="WP_215609536.1">
    <property type="nucleotide sequence ID" value="NZ_JADOES010000027.1"/>
</dbReference>
<name>A0A947DHJ3_9CYAN</name>
<dbReference type="EMBL" id="JADOES010000027">
    <property type="protein sequence ID" value="MBT9316469.1"/>
    <property type="molecule type" value="Genomic_DNA"/>
</dbReference>
<dbReference type="Gene3D" id="3.40.50.150">
    <property type="entry name" value="Vaccinia Virus protein VP39"/>
    <property type="match status" value="1"/>
</dbReference>
<sequence>MEIFDYAQIRAVALKGPRVTSLLQHFENIAAGIAQSPRQGVHAATDFLNQSSEYQEYHRIFQRNIGTFYQHLCASIPFFIEEQCRIGVALQRLADSRLKQGKQPFTLYETSSADGTNARTLSEYSQGLIRTLTDSPNPANGENFYRLCQHKYSDMHIGPFVDITPEYLSERNDRPYLKHGFDAIYENTTFQMYNPDRKAQIAYVKRVLKDDGVMIFCEKLMHPIRHEYDRRETIKDSLFKAHYFSNAEIEQKSSQILEEMEKCQVTLDELVNSIKSHFKYAYMIWNSTNFYEVIASNDKANLHDFIAFLDGYYVPAPFLCEDNIVRPLL</sequence>
<proteinExistence type="predicted"/>
<dbReference type="InterPro" id="IPR029063">
    <property type="entry name" value="SAM-dependent_MTases_sf"/>
</dbReference>
<protein>
    <recommendedName>
        <fullName evidence="3">Class I SAM-dependent methyltransferase</fullName>
    </recommendedName>
</protein>
<dbReference type="AlphaFoldDB" id="A0A947DHJ3"/>
<comment type="caution">
    <text evidence="1">The sequence shown here is derived from an EMBL/GenBank/DDBJ whole genome shotgun (WGS) entry which is preliminary data.</text>
</comment>
<evidence type="ECO:0008006" key="3">
    <source>
        <dbReference type="Google" id="ProtNLM"/>
    </source>
</evidence>
<organism evidence="1 2">
    <name type="scientific">Leptothoe spongobia TAU-MAC 1115</name>
    <dbReference type="NCBI Taxonomy" id="1967444"/>
    <lineage>
        <taxon>Bacteria</taxon>
        <taxon>Bacillati</taxon>
        <taxon>Cyanobacteriota</taxon>
        <taxon>Cyanophyceae</taxon>
        <taxon>Nodosilineales</taxon>
        <taxon>Cymatolegaceae</taxon>
        <taxon>Leptothoe</taxon>
        <taxon>Leptothoe spongobia</taxon>
    </lineage>
</organism>
<accession>A0A947DHJ3</accession>
<evidence type="ECO:0000313" key="1">
    <source>
        <dbReference type="EMBL" id="MBT9316469.1"/>
    </source>
</evidence>
<gene>
    <name evidence="1" type="ORF">IXB50_13650</name>
</gene>
<evidence type="ECO:0000313" key="2">
    <source>
        <dbReference type="Proteomes" id="UP000717364"/>
    </source>
</evidence>
<keyword evidence="2" id="KW-1185">Reference proteome</keyword>
<dbReference type="SUPFAM" id="SSF53335">
    <property type="entry name" value="S-adenosyl-L-methionine-dependent methyltransferases"/>
    <property type="match status" value="1"/>
</dbReference>
<dbReference type="Proteomes" id="UP000717364">
    <property type="component" value="Unassembled WGS sequence"/>
</dbReference>
<reference evidence="1" key="2">
    <citation type="journal article" date="2021" name="Mar. Drugs">
        <title>Genome Reduction and Secondary Metabolism of the Marine Sponge-Associated Cyanobacterium Leptothoe.</title>
        <authorList>
            <person name="Konstantinou D."/>
            <person name="Popin R.V."/>
            <person name="Fewer D.P."/>
            <person name="Sivonen K."/>
            <person name="Gkelis S."/>
        </authorList>
    </citation>
    <scope>NUCLEOTIDE SEQUENCE</scope>
    <source>
        <strain evidence="1">TAU-MAC 1115</strain>
    </source>
</reference>